<proteinExistence type="predicted"/>
<accession>A0A1B1U4Y9</accession>
<dbReference type="PANTHER" id="PTHR28055">
    <property type="entry name" value="ALTERED INHERITANCE OF MITOCHONDRIA PROTEIN 41, MITOCHONDRIAL"/>
    <property type="match status" value="1"/>
</dbReference>
<name>A0A1B1U4Y9_9HELI</name>
<dbReference type="PANTHER" id="PTHR28055:SF1">
    <property type="entry name" value="ALTERED INHERITANCE OF MITOCHONDRIA PROTEIN 41, MITOCHONDRIAL"/>
    <property type="match status" value="1"/>
</dbReference>
<dbReference type="KEGG" id="het:BBW65_02920"/>
<protein>
    <submittedName>
        <fullName evidence="1">Glutamyl-tRNA amidotransferase</fullName>
    </submittedName>
</protein>
<dbReference type="InterPro" id="IPR023168">
    <property type="entry name" value="GatB_Yqey_C_2"/>
</dbReference>
<keyword evidence="1" id="KW-0808">Transferase</keyword>
<dbReference type="Gene3D" id="1.10.1510.10">
    <property type="entry name" value="Uncharacterised protein YqeY/AIM41 PF09424, N-terminal domain"/>
    <property type="match status" value="1"/>
</dbReference>
<dbReference type="RefSeq" id="WP_066339465.1">
    <property type="nucleotide sequence ID" value="NZ_CP016503.1"/>
</dbReference>
<sequence>MSAIKEKMALDLKEAMKNGEHFKRDVLRLLNASLKQVEVDERIVLDDDRVIGILKSALKQREDSLEAYISAGREDLADHERGEIDVILSYLPRQLEDHELKQEVVSIIQEVGASGIKDLGKVMAAAKRLAQVADGKRISAFAKELLS</sequence>
<dbReference type="Proteomes" id="UP000092884">
    <property type="component" value="Chromosome"/>
</dbReference>
<dbReference type="OrthoDB" id="9788127at2"/>
<dbReference type="InterPro" id="IPR003789">
    <property type="entry name" value="Asn/Gln_tRNA_amidoTrase-B-like"/>
</dbReference>
<evidence type="ECO:0000313" key="1">
    <source>
        <dbReference type="EMBL" id="ANV97819.1"/>
    </source>
</evidence>
<reference evidence="2" key="1">
    <citation type="submission" date="2016-07" db="EMBL/GenBank/DDBJ databases">
        <authorList>
            <person name="Florea S."/>
            <person name="Webb J.S."/>
            <person name="Jaromczyk J."/>
            <person name="Schardl C.L."/>
        </authorList>
    </citation>
    <scope>NUCLEOTIDE SEQUENCE [LARGE SCALE GENOMIC DNA]</scope>
    <source>
        <strain evidence="2">MIT 01-6242</strain>
    </source>
</reference>
<dbReference type="GO" id="GO:0016884">
    <property type="term" value="F:carbon-nitrogen ligase activity, with glutamine as amido-N-donor"/>
    <property type="evidence" value="ECO:0007669"/>
    <property type="project" value="InterPro"/>
</dbReference>
<dbReference type="InterPro" id="IPR019004">
    <property type="entry name" value="YqeY/Aim41"/>
</dbReference>
<gene>
    <name evidence="1" type="ORF">BBW65_02920</name>
</gene>
<dbReference type="EMBL" id="CP016503">
    <property type="protein sequence ID" value="ANV97819.1"/>
    <property type="molecule type" value="Genomic_DNA"/>
</dbReference>
<dbReference type="AlphaFoldDB" id="A0A1B1U4Y9"/>
<dbReference type="InterPro" id="IPR042184">
    <property type="entry name" value="YqeY/Aim41_N"/>
</dbReference>
<dbReference type="STRING" id="222136.BBW65_02920"/>
<dbReference type="SUPFAM" id="SSF89095">
    <property type="entry name" value="GatB/YqeY motif"/>
    <property type="match status" value="1"/>
</dbReference>
<dbReference type="Gene3D" id="1.10.10.410">
    <property type="match status" value="1"/>
</dbReference>
<dbReference type="Pfam" id="PF09424">
    <property type="entry name" value="YqeY"/>
    <property type="match status" value="1"/>
</dbReference>
<evidence type="ECO:0000313" key="2">
    <source>
        <dbReference type="Proteomes" id="UP000092884"/>
    </source>
</evidence>
<dbReference type="GO" id="GO:0016740">
    <property type="term" value="F:transferase activity"/>
    <property type="evidence" value="ECO:0007669"/>
    <property type="project" value="UniProtKB-KW"/>
</dbReference>
<keyword evidence="2" id="KW-1185">Reference proteome</keyword>
<organism evidence="1 2">
    <name type="scientific">Helicobacter enhydrae</name>
    <dbReference type="NCBI Taxonomy" id="222136"/>
    <lineage>
        <taxon>Bacteria</taxon>
        <taxon>Pseudomonadati</taxon>
        <taxon>Campylobacterota</taxon>
        <taxon>Epsilonproteobacteria</taxon>
        <taxon>Campylobacterales</taxon>
        <taxon>Helicobacteraceae</taxon>
        <taxon>Helicobacter</taxon>
    </lineage>
</organism>